<dbReference type="Proteomes" id="UP000824267">
    <property type="component" value="Unassembled WGS sequence"/>
</dbReference>
<dbReference type="InterPro" id="IPR000432">
    <property type="entry name" value="DNA_mismatch_repair_MutS_C"/>
</dbReference>
<dbReference type="PANTHER" id="PTHR11361">
    <property type="entry name" value="DNA MISMATCH REPAIR PROTEIN MUTS FAMILY MEMBER"/>
    <property type="match status" value="1"/>
</dbReference>
<dbReference type="SUPFAM" id="SSF48334">
    <property type="entry name" value="DNA repair protein MutS, domain III"/>
    <property type="match status" value="1"/>
</dbReference>
<proteinExistence type="predicted"/>
<keyword evidence="2" id="KW-0067">ATP-binding</keyword>
<dbReference type="AlphaFoldDB" id="A0A9D1UIX0"/>
<keyword evidence="3" id="KW-0238">DNA-binding</keyword>
<dbReference type="SUPFAM" id="SSF52540">
    <property type="entry name" value="P-loop containing nucleoside triphosphate hydrolases"/>
    <property type="match status" value="1"/>
</dbReference>
<dbReference type="InterPro" id="IPR036187">
    <property type="entry name" value="DNA_mismatch_repair_MutS_sf"/>
</dbReference>
<dbReference type="InterPro" id="IPR027417">
    <property type="entry name" value="P-loop_NTPase"/>
</dbReference>
<dbReference type="Pfam" id="PF00488">
    <property type="entry name" value="MutS_V"/>
    <property type="match status" value="1"/>
</dbReference>
<dbReference type="PANTHER" id="PTHR11361:SF14">
    <property type="entry name" value="DNA MISMATCH REPAIR PROTEIN MUTS, TYPE 2"/>
    <property type="match status" value="1"/>
</dbReference>
<sequence>MTFQQLLLIHPSLKEVYSKMELQTSIGRKMLLDTEFSTSRAWIEQQWKQTEQAEAFIDSLDSQAFHHFLCIMSNICDIGGSLSLIEQGQTVDDVALFEIKTFCINAKQAGKLFRSELMPVPDLQAAIRLLDPEGLESPRFYIYSAYSGELADKRRQWDKAKQSGDEKAAHDLYLQTLELEDAIRERICKELYVHIPALKQAIRNIAQMDIAVSKAMLNRLLGLNKVEIREEPSLVYNRMFHPVLKQIMLSKGMRYQDIDCNIDGEVFLITGANMAGKTVILKTLAINQLLLQFGFFVGCRNGRVCLVESVLCSIGDGQNEHEGLSSFASEIIRLNDILNQMKQGKRHLVLVDELARTTNPIEGKKLVEGFIRVCSMQKSLTVVTTHYSMLQAPCRHMRVRGFRHERLNPPIDIKQISDHIDYSLVEDDSSQVPTEAINLCKLLGIDKQWIELSEMQD</sequence>
<keyword evidence="1" id="KW-0547">Nucleotide-binding</keyword>
<dbReference type="GO" id="GO:0005524">
    <property type="term" value="F:ATP binding"/>
    <property type="evidence" value="ECO:0007669"/>
    <property type="project" value="UniProtKB-KW"/>
</dbReference>
<reference evidence="5" key="1">
    <citation type="journal article" date="2021" name="PeerJ">
        <title>Extensive microbial diversity within the chicken gut microbiome revealed by metagenomics and culture.</title>
        <authorList>
            <person name="Gilroy R."/>
            <person name="Ravi A."/>
            <person name="Getino M."/>
            <person name="Pursley I."/>
            <person name="Horton D.L."/>
            <person name="Alikhan N.F."/>
            <person name="Baker D."/>
            <person name="Gharbi K."/>
            <person name="Hall N."/>
            <person name="Watson M."/>
            <person name="Adriaenssens E.M."/>
            <person name="Foster-Nyarko E."/>
            <person name="Jarju S."/>
            <person name="Secka A."/>
            <person name="Antonio M."/>
            <person name="Oren A."/>
            <person name="Chaudhuri R.R."/>
            <person name="La Ragione R."/>
            <person name="Hildebrand F."/>
            <person name="Pallen M.J."/>
        </authorList>
    </citation>
    <scope>NUCLEOTIDE SEQUENCE</scope>
    <source>
        <strain evidence="5">Gambia16-930</strain>
    </source>
</reference>
<evidence type="ECO:0000256" key="3">
    <source>
        <dbReference type="ARBA" id="ARBA00023125"/>
    </source>
</evidence>
<reference evidence="5" key="2">
    <citation type="submission" date="2021-04" db="EMBL/GenBank/DDBJ databases">
        <authorList>
            <person name="Gilroy R."/>
        </authorList>
    </citation>
    <scope>NUCLEOTIDE SEQUENCE</scope>
    <source>
        <strain evidence="5">Gambia16-930</strain>
    </source>
</reference>
<evidence type="ECO:0000313" key="5">
    <source>
        <dbReference type="EMBL" id="HIW88065.1"/>
    </source>
</evidence>
<organism evidence="5 6">
    <name type="scientific">Candidatus Onthomorpha intestinigallinarum</name>
    <dbReference type="NCBI Taxonomy" id="2840880"/>
    <lineage>
        <taxon>Bacteria</taxon>
        <taxon>Pseudomonadati</taxon>
        <taxon>Bacteroidota</taxon>
        <taxon>Bacteroidia</taxon>
        <taxon>Bacteroidales</taxon>
        <taxon>Candidatus Onthomorpha</taxon>
    </lineage>
</organism>
<evidence type="ECO:0000259" key="4">
    <source>
        <dbReference type="SMART" id="SM00534"/>
    </source>
</evidence>
<evidence type="ECO:0000256" key="2">
    <source>
        <dbReference type="ARBA" id="ARBA00022840"/>
    </source>
</evidence>
<evidence type="ECO:0000256" key="1">
    <source>
        <dbReference type="ARBA" id="ARBA00022741"/>
    </source>
</evidence>
<gene>
    <name evidence="5" type="ORF">IAC47_07345</name>
</gene>
<dbReference type="GO" id="GO:0006298">
    <property type="term" value="P:mismatch repair"/>
    <property type="evidence" value="ECO:0007669"/>
    <property type="project" value="InterPro"/>
</dbReference>
<dbReference type="SMART" id="SM00534">
    <property type="entry name" value="MUTSac"/>
    <property type="match status" value="1"/>
</dbReference>
<protein>
    <recommendedName>
        <fullName evidence="4">DNA mismatch repair proteins mutS family domain-containing protein</fullName>
    </recommendedName>
</protein>
<comment type="caution">
    <text evidence="5">The sequence shown here is derived from an EMBL/GenBank/DDBJ whole genome shotgun (WGS) entry which is preliminary data.</text>
</comment>
<evidence type="ECO:0000313" key="6">
    <source>
        <dbReference type="Proteomes" id="UP000824267"/>
    </source>
</evidence>
<feature type="domain" description="DNA mismatch repair proteins mutS family" evidence="4">
    <location>
        <begin position="264"/>
        <end position="456"/>
    </location>
</feature>
<dbReference type="EMBL" id="DXGG01000228">
    <property type="protein sequence ID" value="HIW88065.1"/>
    <property type="molecule type" value="Genomic_DNA"/>
</dbReference>
<accession>A0A9D1UIX0</accession>
<dbReference type="Gene3D" id="3.40.50.300">
    <property type="entry name" value="P-loop containing nucleotide triphosphate hydrolases"/>
    <property type="match status" value="1"/>
</dbReference>
<dbReference type="GO" id="GO:0140664">
    <property type="term" value="F:ATP-dependent DNA damage sensor activity"/>
    <property type="evidence" value="ECO:0007669"/>
    <property type="project" value="InterPro"/>
</dbReference>
<name>A0A9D1UIX0_9BACT</name>
<dbReference type="InterPro" id="IPR045076">
    <property type="entry name" value="MutS"/>
</dbReference>
<dbReference type="GO" id="GO:0030983">
    <property type="term" value="F:mismatched DNA binding"/>
    <property type="evidence" value="ECO:0007669"/>
    <property type="project" value="InterPro"/>
</dbReference>